<dbReference type="Pfam" id="PF00543">
    <property type="entry name" value="P-II"/>
    <property type="match status" value="1"/>
</dbReference>
<evidence type="ECO:0000256" key="1">
    <source>
        <dbReference type="RuleBase" id="RU003936"/>
    </source>
</evidence>
<dbReference type="Proteomes" id="UP000319783">
    <property type="component" value="Unassembled WGS sequence"/>
</dbReference>
<sequence length="112" mass="12643">MKKIEAIVRTEMFDSIKDALSELGYPGMTVTMVKGHGNQKGIVETWRGKMFRIDLLSKIKIEITVKDTDVENIVNTIVQKSQTGNMGDGKIFISHIENVYRVRTRESGEIAI</sequence>
<dbReference type="PROSITE" id="PS51343">
    <property type="entry name" value="PII_GLNB_DOM"/>
    <property type="match status" value="1"/>
</dbReference>
<dbReference type="AlphaFoldDB" id="A0A533Q947"/>
<evidence type="ECO:0000313" key="2">
    <source>
        <dbReference type="EMBL" id="TLD40739.1"/>
    </source>
</evidence>
<dbReference type="GO" id="GO:0030234">
    <property type="term" value="F:enzyme regulator activity"/>
    <property type="evidence" value="ECO:0007669"/>
    <property type="project" value="InterPro"/>
</dbReference>
<dbReference type="PROSITE" id="PS00638">
    <property type="entry name" value="PII_GLNB_CTER"/>
    <property type="match status" value="1"/>
</dbReference>
<protein>
    <submittedName>
        <fullName evidence="2">Nitrogen regulatory protein P-II</fullName>
    </submittedName>
</protein>
<dbReference type="InterPro" id="IPR017918">
    <property type="entry name" value="N-reg_PII_CS"/>
</dbReference>
<comment type="similarity">
    <text evidence="1">Belongs to the P(II) protein family.</text>
</comment>
<name>A0A533Q947_9BACT</name>
<proteinExistence type="inferred from homology"/>
<reference evidence="2 3" key="1">
    <citation type="submission" date="2019-04" db="EMBL/GenBank/DDBJ databases">
        <title>Genome of a novel bacterium Candidatus Jettenia ecosi reconstructed from metagenome of an anammox bioreactor.</title>
        <authorList>
            <person name="Mardanov A.V."/>
            <person name="Beletsky A.V."/>
            <person name="Ravin N.V."/>
            <person name="Botchkova E.A."/>
            <person name="Litti Y.V."/>
            <person name="Nozhevnikova A.N."/>
        </authorList>
    </citation>
    <scope>NUCLEOTIDE SEQUENCE [LARGE SCALE GENOMIC DNA]</scope>
    <source>
        <strain evidence="2">J2</strain>
    </source>
</reference>
<dbReference type="GO" id="GO:0006808">
    <property type="term" value="P:regulation of nitrogen utilization"/>
    <property type="evidence" value="ECO:0007669"/>
    <property type="project" value="InterPro"/>
</dbReference>
<dbReference type="PRINTS" id="PR00340">
    <property type="entry name" value="PIIGLNB"/>
</dbReference>
<dbReference type="PANTHER" id="PTHR30115">
    <property type="entry name" value="NITROGEN REGULATORY PROTEIN P-II"/>
    <property type="match status" value="1"/>
</dbReference>
<dbReference type="Gene3D" id="3.30.70.120">
    <property type="match status" value="1"/>
</dbReference>
<organism evidence="2 3">
    <name type="scientific">Candidatus Jettenia ecosi</name>
    <dbReference type="NCBI Taxonomy" id="2494326"/>
    <lineage>
        <taxon>Bacteria</taxon>
        <taxon>Pseudomonadati</taxon>
        <taxon>Planctomycetota</taxon>
        <taxon>Candidatus Brocadiia</taxon>
        <taxon>Candidatus Brocadiales</taxon>
        <taxon>Candidatus Brocadiaceae</taxon>
        <taxon>Candidatus Jettenia</taxon>
    </lineage>
</organism>
<dbReference type="SUPFAM" id="SSF54913">
    <property type="entry name" value="GlnB-like"/>
    <property type="match status" value="1"/>
</dbReference>
<accession>A0A533Q947</accession>
<dbReference type="InterPro" id="IPR015867">
    <property type="entry name" value="N-reg_PII/ATP_PRibTrfase_C"/>
</dbReference>
<dbReference type="GO" id="GO:0005524">
    <property type="term" value="F:ATP binding"/>
    <property type="evidence" value="ECO:0007669"/>
    <property type="project" value="TreeGrafter"/>
</dbReference>
<gene>
    <name evidence="2" type="ORF">JETT_3000</name>
</gene>
<dbReference type="PANTHER" id="PTHR30115:SF11">
    <property type="entry name" value="NITROGEN REGULATORY PROTEIN P-II HOMOLOG"/>
    <property type="match status" value="1"/>
</dbReference>
<comment type="caution">
    <text evidence="2">The sequence shown here is derived from an EMBL/GenBank/DDBJ whole genome shotgun (WGS) entry which is preliminary data.</text>
</comment>
<evidence type="ECO:0000313" key="3">
    <source>
        <dbReference type="Proteomes" id="UP000319783"/>
    </source>
</evidence>
<dbReference type="EMBL" id="SULG01000083">
    <property type="protein sequence ID" value="TLD40739.1"/>
    <property type="molecule type" value="Genomic_DNA"/>
</dbReference>
<dbReference type="GO" id="GO:0005829">
    <property type="term" value="C:cytosol"/>
    <property type="evidence" value="ECO:0007669"/>
    <property type="project" value="TreeGrafter"/>
</dbReference>
<dbReference type="SMART" id="SM00938">
    <property type="entry name" value="P-II"/>
    <property type="match status" value="1"/>
</dbReference>
<dbReference type="InterPro" id="IPR002187">
    <property type="entry name" value="N-reg_PII"/>
</dbReference>
<dbReference type="InterPro" id="IPR011322">
    <property type="entry name" value="N-reg_PII-like_a/b"/>
</dbReference>